<dbReference type="GO" id="GO:0022857">
    <property type="term" value="F:transmembrane transporter activity"/>
    <property type="evidence" value="ECO:0007669"/>
    <property type="project" value="InterPro"/>
</dbReference>
<dbReference type="GO" id="GO:0005886">
    <property type="term" value="C:plasma membrane"/>
    <property type="evidence" value="ECO:0007669"/>
    <property type="project" value="UniProtKB-SubCell"/>
</dbReference>
<dbReference type="InterPro" id="IPR050189">
    <property type="entry name" value="MFS_Efflux_Transporters"/>
</dbReference>
<comment type="subcellular location">
    <subcellularLocation>
        <location evidence="1">Cell membrane</location>
        <topology evidence="1">Multi-pass membrane protein</topology>
    </subcellularLocation>
</comment>
<protein>
    <submittedName>
        <fullName evidence="8">MFS transporter</fullName>
    </submittedName>
</protein>
<feature type="transmembrane region" description="Helical" evidence="6">
    <location>
        <begin position="279"/>
        <end position="301"/>
    </location>
</feature>
<evidence type="ECO:0000256" key="4">
    <source>
        <dbReference type="ARBA" id="ARBA00022989"/>
    </source>
</evidence>
<feature type="domain" description="Major facilitator superfamily (MFS) profile" evidence="7">
    <location>
        <begin position="20"/>
        <end position="394"/>
    </location>
</feature>
<dbReference type="SUPFAM" id="SSF103473">
    <property type="entry name" value="MFS general substrate transporter"/>
    <property type="match status" value="1"/>
</dbReference>
<name>A0A916R621_9HYPH</name>
<feature type="transmembrane region" description="Helical" evidence="6">
    <location>
        <begin position="86"/>
        <end position="109"/>
    </location>
</feature>
<keyword evidence="3 6" id="KW-0812">Transmembrane</keyword>
<evidence type="ECO:0000256" key="5">
    <source>
        <dbReference type="ARBA" id="ARBA00023136"/>
    </source>
</evidence>
<feature type="transmembrane region" description="Helical" evidence="6">
    <location>
        <begin position="248"/>
        <end position="267"/>
    </location>
</feature>
<feature type="transmembrane region" description="Helical" evidence="6">
    <location>
        <begin position="172"/>
        <end position="193"/>
    </location>
</feature>
<feature type="transmembrane region" description="Helical" evidence="6">
    <location>
        <begin position="145"/>
        <end position="166"/>
    </location>
</feature>
<keyword evidence="9" id="KW-1185">Reference proteome</keyword>
<feature type="transmembrane region" description="Helical" evidence="6">
    <location>
        <begin position="205"/>
        <end position="228"/>
    </location>
</feature>
<feature type="transmembrane region" description="Helical" evidence="6">
    <location>
        <begin position="59"/>
        <end position="79"/>
    </location>
</feature>
<proteinExistence type="predicted"/>
<dbReference type="Pfam" id="PF07690">
    <property type="entry name" value="MFS_1"/>
    <property type="match status" value="1"/>
</dbReference>
<dbReference type="PANTHER" id="PTHR43124:SF5">
    <property type="entry name" value="PURINE RIBONUCLEOSIDE EFFLUX PUMP NEPI"/>
    <property type="match status" value="1"/>
</dbReference>
<feature type="transmembrane region" description="Helical" evidence="6">
    <location>
        <begin position="307"/>
        <end position="329"/>
    </location>
</feature>
<feature type="transmembrane region" description="Helical" evidence="6">
    <location>
        <begin position="115"/>
        <end position="133"/>
    </location>
</feature>
<evidence type="ECO:0000256" key="3">
    <source>
        <dbReference type="ARBA" id="ARBA00022692"/>
    </source>
</evidence>
<evidence type="ECO:0000259" key="7">
    <source>
        <dbReference type="PROSITE" id="PS50850"/>
    </source>
</evidence>
<dbReference type="InterPro" id="IPR036259">
    <property type="entry name" value="MFS_trans_sf"/>
</dbReference>
<dbReference type="Gene3D" id="1.20.1250.20">
    <property type="entry name" value="MFS general substrate transporter like domains"/>
    <property type="match status" value="1"/>
</dbReference>
<sequence>MGNNADTGTTERVSARTWAAVFSMSLGVFGLVGAEFLPASLLTSMASELGITEGMAGQAVTATAIMGMISGLTVASVTGSIDRRHVLLGFSLLLVISNVVVAGAQNIYILLLGRLLLGVALGGFWALSTALVMRMVPQDSVPKALAIVVSGVSAATIFAAPVGSYVGDIWGWRAVFAGAAVLGLITFMVQLTVLPSLPPRGRARIGTIFTLLARPGIGLAMIAVLLVFTGHMSMFTYVRPYLETVADVGVIGISSALLAFGIANFLGNYIGGFMVSRSLRLTLGIVPLAIAAMAFLLVAIGGSYLTALILIIVWGLAFGTVPVAWSTWVSRSVSDEAESGGGLLVAAINFAIATGAAVGGLILDLSGIESVFITNGIVLVLAAGTVALGVGAVRSKPAMAQS</sequence>
<feature type="transmembrane region" description="Helical" evidence="6">
    <location>
        <begin position="341"/>
        <end position="365"/>
    </location>
</feature>
<gene>
    <name evidence="8" type="ORF">GCM10011499_04890</name>
</gene>
<dbReference type="AlphaFoldDB" id="A0A916R621"/>
<keyword evidence="5 6" id="KW-0472">Membrane</keyword>
<accession>A0A916R621</accession>
<feature type="transmembrane region" description="Helical" evidence="6">
    <location>
        <begin position="18"/>
        <end position="39"/>
    </location>
</feature>
<evidence type="ECO:0000313" key="9">
    <source>
        <dbReference type="Proteomes" id="UP000596977"/>
    </source>
</evidence>
<dbReference type="CDD" id="cd17324">
    <property type="entry name" value="MFS_NepI_like"/>
    <property type="match status" value="1"/>
</dbReference>
<comment type="caution">
    <text evidence="8">The sequence shown here is derived from an EMBL/GenBank/DDBJ whole genome shotgun (WGS) entry which is preliminary data.</text>
</comment>
<dbReference type="InterPro" id="IPR020846">
    <property type="entry name" value="MFS_dom"/>
</dbReference>
<dbReference type="InterPro" id="IPR011701">
    <property type="entry name" value="MFS"/>
</dbReference>
<keyword evidence="2" id="KW-1003">Cell membrane</keyword>
<reference evidence="8 9" key="1">
    <citation type="journal article" date="2014" name="Int. J. Syst. Evol. Microbiol.">
        <title>Complete genome sequence of Corynebacterium casei LMG S-19264T (=DSM 44701T), isolated from a smear-ripened cheese.</title>
        <authorList>
            <consortium name="US DOE Joint Genome Institute (JGI-PGF)"/>
            <person name="Walter F."/>
            <person name="Albersmeier A."/>
            <person name="Kalinowski J."/>
            <person name="Ruckert C."/>
        </authorList>
    </citation>
    <scope>NUCLEOTIDE SEQUENCE [LARGE SCALE GENOMIC DNA]</scope>
    <source>
        <strain evidence="8 9">CGMCC 1.15896</strain>
    </source>
</reference>
<evidence type="ECO:0000256" key="2">
    <source>
        <dbReference type="ARBA" id="ARBA00022475"/>
    </source>
</evidence>
<evidence type="ECO:0000256" key="1">
    <source>
        <dbReference type="ARBA" id="ARBA00004651"/>
    </source>
</evidence>
<dbReference type="PANTHER" id="PTHR43124">
    <property type="entry name" value="PURINE EFFLUX PUMP PBUE"/>
    <property type="match status" value="1"/>
</dbReference>
<feature type="transmembrane region" description="Helical" evidence="6">
    <location>
        <begin position="371"/>
        <end position="393"/>
    </location>
</feature>
<evidence type="ECO:0000313" key="8">
    <source>
        <dbReference type="EMBL" id="GGA38509.1"/>
    </source>
</evidence>
<dbReference type="PROSITE" id="PS50850">
    <property type="entry name" value="MFS"/>
    <property type="match status" value="1"/>
</dbReference>
<dbReference type="Proteomes" id="UP000596977">
    <property type="component" value="Unassembled WGS sequence"/>
</dbReference>
<evidence type="ECO:0000256" key="6">
    <source>
        <dbReference type="SAM" id="Phobius"/>
    </source>
</evidence>
<keyword evidence="4 6" id="KW-1133">Transmembrane helix</keyword>
<organism evidence="8 9">
    <name type="scientific">Pelagibacterium lentulum</name>
    <dbReference type="NCBI Taxonomy" id="2029865"/>
    <lineage>
        <taxon>Bacteria</taxon>
        <taxon>Pseudomonadati</taxon>
        <taxon>Pseudomonadota</taxon>
        <taxon>Alphaproteobacteria</taxon>
        <taxon>Hyphomicrobiales</taxon>
        <taxon>Devosiaceae</taxon>
        <taxon>Pelagibacterium</taxon>
    </lineage>
</organism>
<dbReference type="EMBL" id="BMKB01000001">
    <property type="protein sequence ID" value="GGA38509.1"/>
    <property type="molecule type" value="Genomic_DNA"/>
</dbReference>